<accession>A0A137SY50</accession>
<comment type="caution">
    <text evidence="5">The sequence shown here is derived from an EMBL/GenBank/DDBJ whole genome shotgun (WGS) entry which is preliminary data.</text>
</comment>
<dbReference type="EMBL" id="LTAG01000046">
    <property type="protein sequence ID" value="KXO17413.1"/>
    <property type="molecule type" value="Genomic_DNA"/>
</dbReference>
<name>A0A137SY50_9BACT</name>
<evidence type="ECO:0000256" key="4">
    <source>
        <dbReference type="SAM" id="SignalP"/>
    </source>
</evidence>
<dbReference type="STRING" id="28125.HMPREF3202_01085"/>
<gene>
    <name evidence="5" type="ORF">HMPREF3202_01085</name>
</gene>
<evidence type="ECO:0000313" key="5">
    <source>
        <dbReference type="EMBL" id="KXO17413.1"/>
    </source>
</evidence>
<dbReference type="PATRIC" id="fig|28125.4.peg.1074"/>
<feature type="chain" id="PRO_5007481096" evidence="4">
    <location>
        <begin position="20"/>
        <end position="172"/>
    </location>
</feature>
<dbReference type="InterPro" id="IPR024930">
    <property type="entry name" value="Skp_dom_sf"/>
</dbReference>
<dbReference type="InterPro" id="IPR005632">
    <property type="entry name" value="Chaperone_Skp"/>
</dbReference>
<evidence type="ECO:0000256" key="1">
    <source>
        <dbReference type="ARBA" id="ARBA00009091"/>
    </source>
</evidence>
<dbReference type="GO" id="GO:0005829">
    <property type="term" value="C:cytosol"/>
    <property type="evidence" value="ECO:0007669"/>
    <property type="project" value="TreeGrafter"/>
</dbReference>
<protein>
    <submittedName>
        <fullName evidence="5">Outer membrane protein</fullName>
    </submittedName>
</protein>
<organism evidence="5 6">
    <name type="scientific">Prevotella bivia</name>
    <dbReference type="NCBI Taxonomy" id="28125"/>
    <lineage>
        <taxon>Bacteria</taxon>
        <taxon>Pseudomonadati</taxon>
        <taxon>Bacteroidota</taxon>
        <taxon>Bacteroidia</taxon>
        <taxon>Bacteroidales</taxon>
        <taxon>Prevotellaceae</taxon>
        <taxon>Prevotella</taxon>
    </lineage>
</organism>
<feature type="signal peptide" evidence="4">
    <location>
        <begin position="1"/>
        <end position="19"/>
    </location>
</feature>
<dbReference type="SMART" id="SM00935">
    <property type="entry name" value="OmpH"/>
    <property type="match status" value="1"/>
</dbReference>
<dbReference type="AlphaFoldDB" id="A0A137SY50"/>
<feature type="coiled-coil region" evidence="3">
    <location>
        <begin position="34"/>
        <end position="79"/>
    </location>
</feature>
<keyword evidence="3" id="KW-0175">Coiled coil</keyword>
<evidence type="ECO:0000256" key="2">
    <source>
        <dbReference type="ARBA" id="ARBA00022729"/>
    </source>
</evidence>
<dbReference type="RefSeq" id="WP_061314994.1">
    <property type="nucleotide sequence ID" value="NZ_KQ965660.1"/>
</dbReference>
<dbReference type="GO" id="GO:0051082">
    <property type="term" value="F:unfolded protein binding"/>
    <property type="evidence" value="ECO:0007669"/>
    <property type="project" value="InterPro"/>
</dbReference>
<evidence type="ECO:0000313" key="6">
    <source>
        <dbReference type="Proteomes" id="UP000070093"/>
    </source>
</evidence>
<comment type="similarity">
    <text evidence="1">Belongs to the Skp family.</text>
</comment>
<dbReference type="PANTHER" id="PTHR35089">
    <property type="entry name" value="CHAPERONE PROTEIN SKP"/>
    <property type="match status" value="1"/>
</dbReference>
<dbReference type="SUPFAM" id="SSF111384">
    <property type="entry name" value="OmpH-like"/>
    <property type="match status" value="1"/>
</dbReference>
<keyword evidence="2 4" id="KW-0732">Signal</keyword>
<dbReference type="GO" id="GO:0050821">
    <property type="term" value="P:protein stabilization"/>
    <property type="evidence" value="ECO:0007669"/>
    <property type="project" value="TreeGrafter"/>
</dbReference>
<sequence>MKKLILMSMLAIFSMVASAQNFALVDMEYVLNNISNYTQANEQLSQVSKKVQEQIDVVNKEAANLYKDYQKDIATLTLDQKKKRQDAIMEKEKKAADLKMKYFGPQGELAKKREKMITPIQEAVYAAIKLISEKRGYSMVIDRSSQTAGIIYGSPTIDISNEVLLVLSGDAK</sequence>
<dbReference type="Proteomes" id="UP000070093">
    <property type="component" value="Unassembled WGS sequence"/>
</dbReference>
<dbReference type="Pfam" id="PF03938">
    <property type="entry name" value="OmpH"/>
    <property type="match status" value="1"/>
</dbReference>
<proteinExistence type="inferred from homology"/>
<evidence type="ECO:0000256" key="3">
    <source>
        <dbReference type="SAM" id="Coils"/>
    </source>
</evidence>
<reference evidence="5 6" key="1">
    <citation type="submission" date="2016-02" db="EMBL/GenBank/DDBJ databases">
        <authorList>
            <person name="Wen L."/>
            <person name="He K."/>
            <person name="Yang H."/>
        </authorList>
    </citation>
    <scope>NUCLEOTIDE SEQUENCE [LARGE SCALE GENOMIC DNA]</scope>
    <source>
        <strain evidence="5 6">GED7880</strain>
    </source>
</reference>
<dbReference type="eggNOG" id="COG2825">
    <property type="taxonomic scope" value="Bacteria"/>
</dbReference>
<dbReference type="Gene3D" id="3.30.910.20">
    <property type="entry name" value="Skp domain"/>
    <property type="match status" value="1"/>
</dbReference>
<dbReference type="PANTHER" id="PTHR35089:SF1">
    <property type="entry name" value="CHAPERONE PROTEIN SKP"/>
    <property type="match status" value="1"/>
</dbReference>